<evidence type="ECO:0000313" key="2">
    <source>
        <dbReference type="EMBL" id="CAE0436944.1"/>
    </source>
</evidence>
<organism evidence="2">
    <name type="scientific">Aplanochytrium stocchinoi</name>
    <dbReference type="NCBI Taxonomy" id="215587"/>
    <lineage>
        <taxon>Eukaryota</taxon>
        <taxon>Sar</taxon>
        <taxon>Stramenopiles</taxon>
        <taxon>Bigyra</taxon>
        <taxon>Labyrinthulomycetes</taxon>
        <taxon>Thraustochytrida</taxon>
        <taxon>Thraustochytriidae</taxon>
        <taxon>Aplanochytrium</taxon>
    </lineage>
</organism>
<name>A0A6S8BTH4_9STRA</name>
<dbReference type="Pfam" id="PF10044">
    <property type="entry name" value="LIN52"/>
    <property type="match status" value="1"/>
</dbReference>
<dbReference type="GO" id="GO:0006355">
    <property type="term" value="P:regulation of DNA-templated transcription"/>
    <property type="evidence" value="ECO:0007669"/>
    <property type="project" value="InterPro"/>
</dbReference>
<protein>
    <submittedName>
        <fullName evidence="2">Uncharacterized protein</fullName>
    </submittedName>
</protein>
<evidence type="ECO:0000256" key="1">
    <source>
        <dbReference type="SAM" id="MobiDB-lite"/>
    </source>
</evidence>
<accession>A0A6S8BTH4</accession>
<feature type="compositionally biased region" description="Basic and acidic residues" evidence="1">
    <location>
        <begin position="100"/>
        <end position="117"/>
    </location>
</feature>
<gene>
    <name evidence="2" type="ORF">ASTO00021_LOCUS7190</name>
    <name evidence="3" type="ORF">ASTO00021_LOCUS7191</name>
</gene>
<dbReference type="AlphaFoldDB" id="A0A6S8BTH4"/>
<sequence length="372" mass="42445">MDTQESDVLFPNGEEDNNNGYEISPDILHVDDDLHMDNHLESTSVAIEEKAVSGKHRIKENIQPVLTLASNLNVAQPPSDEPPPRESEPEEMGTPILQEPELKEQDNPPPEETKIAPEENETSLSPVPAQTETMIQEDQKDPQPEKDSQQQADTNKVVNLAKEKKNEDKPKLKRVRKKKPKKPPGTTLQHQRMLVEMIDKGIEPPTSPKAEKKKYDDFLIEGKEKEVKNKGKKKVKPISSASEVFEKNFKPKPQILHGAYAKWGGEPPTLPLQLFIDNSTPKKKKPKTLPLANELRHGRLGELYRYFLDQEESREDRVVQDLACLDRRQLLKKAREMENLAFRLSLDEAKELNTAENLKVIPLQQLRKVRNT</sequence>
<dbReference type="InterPro" id="IPR018737">
    <property type="entry name" value="DREAM_LIN52"/>
</dbReference>
<feature type="compositionally biased region" description="Basic and acidic residues" evidence="1">
    <location>
        <begin position="161"/>
        <end position="170"/>
    </location>
</feature>
<feature type="compositionally biased region" description="Basic residues" evidence="1">
    <location>
        <begin position="171"/>
        <end position="182"/>
    </location>
</feature>
<feature type="compositionally biased region" description="Polar residues" evidence="1">
    <location>
        <begin position="122"/>
        <end position="136"/>
    </location>
</feature>
<dbReference type="EMBL" id="HBIN01009654">
    <property type="protein sequence ID" value="CAE0436944.1"/>
    <property type="molecule type" value="Transcribed_RNA"/>
</dbReference>
<feature type="compositionally biased region" description="Basic and acidic residues" evidence="1">
    <location>
        <begin position="137"/>
        <end position="148"/>
    </location>
</feature>
<evidence type="ECO:0000313" key="3">
    <source>
        <dbReference type="EMBL" id="CAE0436945.1"/>
    </source>
</evidence>
<dbReference type="GO" id="GO:0070176">
    <property type="term" value="C:DRM complex"/>
    <property type="evidence" value="ECO:0007669"/>
    <property type="project" value="InterPro"/>
</dbReference>
<feature type="region of interest" description="Disordered" evidence="1">
    <location>
        <begin position="69"/>
        <end position="192"/>
    </location>
</feature>
<reference evidence="2" key="1">
    <citation type="submission" date="2021-01" db="EMBL/GenBank/DDBJ databases">
        <authorList>
            <person name="Corre E."/>
            <person name="Pelletier E."/>
            <person name="Niang G."/>
            <person name="Scheremetjew M."/>
            <person name="Finn R."/>
            <person name="Kale V."/>
            <person name="Holt S."/>
            <person name="Cochrane G."/>
            <person name="Meng A."/>
            <person name="Brown T."/>
            <person name="Cohen L."/>
        </authorList>
    </citation>
    <scope>NUCLEOTIDE SEQUENCE</scope>
    <source>
        <strain evidence="2">GSBS06</strain>
    </source>
</reference>
<dbReference type="EMBL" id="HBIN01009655">
    <property type="protein sequence ID" value="CAE0436945.1"/>
    <property type="molecule type" value="Transcribed_RNA"/>
</dbReference>
<feature type="region of interest" description="Disordered" evidence="1">
    <location>
        <begin position="1"/>
        <end position="26"/>
    </location>
</feature>
<proteinExistence type="predicted"/>